<dbReference type="AlphaFoldDB" id="A0AAV9JER0"/>
<dbReference type="InterPro" id="IPR045518">
    <property type="entry name" value="2EXR"/>
</dbReference>
<sequence length="325" mass="36652">MAPTYDYDNFYASALKEGMKVRTIPNRRNITKRADMENPHKLYDFHQAAGNAPNALIAGPARPQAQRAATLHNASSNLVKLPAELRTVVWRLVLPFRPRSIPFTSDGYHDKLMNPLTLDQAATRHHEPALLQVCTEIREEAAALYCKQATPMAHEPPLLTSDLLANAFAPIDGNHSFVLRHPFVSLNALSVELWLRNLSTYALPVVRFARNIEFRLAMPFEHTCATLTATPSSTQPARPTKRRCRVVTASRSAKQSAAVWFRLLGERYYVYVKIERCTACTCEKEMFRAEIEEPYQALMGMVLERFGERVIEASGSSPVVSLDRR</sequence>
<evidence type="ECO:0000313" key="3">
    <source>
        <dbReference type="Proteomes" id="UP001324427"/>
    </source>
</evidence>
<evidence type="ECO:0000313" key="2">
    <source>
        <dbReference type="EMBL" id="KAK4543800.1"/>
    </source>
</evidence>
<organism evidence="2 3">
    <name type="scientific">Oleoguttula mirabilis</name>
    <dbReference type="NCBI Taxonomy" id="1507867"/>
    <lineage>
        <taxon>Eukaryota</taxon>
        <taxon>Fungi</taxon>
        <taxon>Dikarya</taxon>
        <taxon>Ascomycota</taxon>
        <taxon>Pezizomycotina</taxon>
        <taxon>Dothideomycetes</taxon>
        <taxon>Dothideomycetidae</taxon>
        <taxon>Mycosphaerellales</taxon>
        <taxon>Teratosphaeriaceae</taxon>
        <taxon>Oleoguttula</taxon>
    </lineage>
</organism>
<reference evidence="2 3" key="1">
    <citation type="submission" date="2021-11" db="EMBL/GenBank/DDBJ databases">
        <title>Black yeast isolated from Biological Soil Crust.</title>
        <authorList>
            <person name="Kurbessoian T."/>
        </authorList>
    </citation>
    <scope>NUCLEOTIDE SEQUENCE [LARGE SCALE GENOMIC DNA]</scope>
    <source>
        <strain evidence="2 3">CCFEE 5522</strain>
    </source>
</reference>
<dbReference type="Proteomes" id="UP001324427">
    <property type="component" value="Unassembled WGS sequence"/>
</dbReference>
<feature type="domain" description="2EXR" evidence="1">
    <location>
        <begin position="80"/>
        <end position="146"/>
    </location>
</feature>
<name>A0AAV9JER0_9PEZI</name>
<evidence type="ECO:0000259" key="1">
    <source>
        <dbReference type="Pfam" id="PF20150"/>
    </source>
</evidence>
<accession>A0AAV9JER0</accession>
<dbReference type="Pfam" id="PF20150">
    <property type="entry name" value="2EXR"/>
    <property type="match status" value="1"/>
</dbReference>
<dbReference type="EMBL" id="JAVFHQ010000029">
    <property type="protein sequence ID" value="KAK4543800.1"/>
    <property type="molecule type" value="Genomic_DNA"/>
</dbReference>
<keyword evidence="3" id="KW-1185">Reference proteome</keyword>
<protein>
    <recommendedName>
        <fullName evidence="1">2EXR domain-containing protein</fullName>
    </recommendedName>
</protein>
<comment type="caution">
    <text evidence="2">The sequence shown here is derived from an EMBL/GenBank/DDBJ whole genome shotgun (WGS) entry which is preliminary data.</text>
</comment>
<proteinExistence type="predicted"/>
<gene>
    <name evidence="2" type="ORF">LTR36_004833</name>
</gene>